<dbReference type="Proteomes" id="UP000019118">
    <property type="component" value="Unassembled WGS sequence"/>
</dbReference>
<evidence type="ECO:0000256" key="1">
    <source>
        <dbReference type="SAM" id="Coils"/>
    </source>
</evidence>
<dbReference type="EMBL" id="KB741215">
    <property type="protein sequence ID" value="ENN72569.1"/>
    <property type="molecule type" value="Genomic_DNA"/>
</dbReference>
<sequence length="425" mass="48988">MQSKIDSTSKYPAKECLTPRGHGGGDGVRANISARKRVPVSSAKKFSARAPKDESLKLRLEHALSEIGSEQKKPIAATMLWTPIRHQKCPLKSASVAEITPTKAKRRLSVQSLESSYEIYATPRPLTGMNKRKLCTKERTACNVYRRLILLAWRRSREAARSAKELTKKQELQVGQLELQIDVLSKLRVAEGQKREEAQSECQKLKRNIEVLELENNQLVEETENLHISYDILHNELKVAKAENNFLSEQSITFQNLLGKKKAEIEVLEEKVRHYEEEISAQKVITNNLQKRLQEAEKNLKTSAIHYRIKENKYTQLKCEFRKQFDMNTSMSSELQSLKDEKLKISMKVDDLKSQLNDYIQSCEVLKDMNSELTQKVEDMSVELKEEKRHNWLRNTKHFALLSLSAFKKIAHVVIPIYLDGRGRF</sequence>
<organism evidence="3">
    <name type="scientific">Dendroctonus ponderosae</name>
    <name type="common">Mountain pine beetle</name>
    <dbReference type="NCBI Taxonomy" id="77166"/>
    <lineage>
        <taxon>Eukaryota</taxon>
        <taxon>Metazoa</taxon>
        <taxon>Ecdysozoa</taxon>
        <taxon>Arthropoda</taxon>
        <taxon>Hexapoda</taxon>
        <taxon>Insecta</taxon>
        <taxon>Pterygota</taxon>
        <taxon>Neoptera</taxon>
        <taxon>Endopterygota</taxon>
        <taxon>Coleoptera</taxon>
        <taxon>Polyphaga</taxon>
        <taxon>Cucujiformia</taxon>
        <taxon>Curculionidae</taxon>
        <taxon>Scolytinae</taxon>
        <taxon>Dendroctonus</taxon>
    </lineage>
</organism>
<dbReference type="OMA" id="WRNCRNE"/>
<feature type="region of interest" description="Disordered" evidence="2">
    <location>
        <begin position="1"/>
        <end position="29"/>
    </location>
</feature>
<proteinExistence type="predicted"/>
<feature type="coiled-coil region" evidence="1">
    <location>
        <begin position="188"/>
        <end position="299"/>
    </location>
</feature>
<keyword evidence="5" id="KW-1185">Reference proteome</keyword>
<keyword evidence="1" id="KW-0175">Coiled coil</keyword>
<evidence type="ECO:0000313" key="4">
    <source>
        <dbReference type="EnsemblMetazoa" id="XP_019767932.1"/>
    </source>
</evidence>
<dbReference type="HOGENOM" id="CLU_646017_0_0_1"/>
<reference evidence="3 5" key="1">
    <citation type="journal article" date="2013" name="Genome Biol.">
        <title>Draft genome of the mountain pine beetle, Dendroctonus ponderosae Hopkins, a major forest pest.</title>
        <authorList>
            <person name="Keeling C.I."/>
            <person name="Yuen M.M."/>
            <person name="Liao N.Y."/>
            <person name="Docking T.R."/>
            <person name="Chan S.K."/>
            <person name="Taylor G.A."/>
            <person name="Palmquist D.L."/>
            <person name="Jackman S.D."/>
            <person name="Nguyen A."/>
            <person name="Li M."/>
            <person name="Henderson H."/>
            <person name="Janes J.K."/>
            <person name="Zhao Y."/>
            <person name="Pandoh P."/>
            <person name="Moore R."/>
            <person name="Sperling F.A."/>
            <person name="Huber D.P."/>
            <person name="Birol I."/>
            <person name="Jones S.J."/>
            <person name="Bohlmann J."/>
        </authorList>
    </citation>
    <scope>NUCLEOTIDE SEQUENCE</scope>
</reference>
<protein>
    <submittedName>
        <fullName evidence="3 4">Uncharacterized protein</fullName>
    </submittedName>
</protein>
<feature type="coiled-coil region" evidence="1">
    <location>
        <begin position="335"/>
        <end position="390"/>
    </location>
</feature>
<dbReference type="AlphaFoldDB" id="N6SXV1"/>
<accession>N6SXV1</accession>
<evidence type="ECO:0000313" key="3">
    <source>
        <dbReference type="EMBL" id="ENN72569.1"/>
    </source>
</evidence>
<name>N6SXV1_DENPD</name>
<evidence type="ECO:0000256" key="2">
    <source>
        <dbReference type="SAM" id="MobiDB-lite"/>
    </source>
</evidence>
<dbReference type="OrthoDB" id="6747003at2759"/>
<evidence type="ECO:0000313" key="5">
    <source>
        <dbReference type="Proteomes" id="UP000019118"/>
    </source>
</evidence>
<dbReference type="EnsemblMetazoa" id="XM_019912373.1">
    <property type="protein sequence ID" value="XP_019767932.1"/>
    <property type="gene ID" value="LOC109542915"/>
</dbReference>
<reference evidence="4" key="2">
    <citation type="submission" date="2024-08" db="UniProtKB">
        <authorList>
            <consortium name="EnsemblMetazoa"/>
        </authorList>
    </citation>
    <scope>IDENTIFICATION</scope>
</reference>
<gene>
    <name evidence="4" type="primary">109542915</name>
    <name evidence="3" type="ORF">YQE_10794</name>
</gene>
<feature type="non-terminal residue" evidence="3">
    <location>
        <position position="1"/>
    </location>
</feature>
<feature type="compositionally biased region" description="Polar residues" evidence="2">
    <location>
        <begin position="1"/>
        <end position="10"/>
    </location>
</feature>